<comment type="similarity">
    <text evidence="5">Belongs to the class-III pyridoxal-phosphate-dependent aminotransferase family.</text>
</comment>
<name>A0A6A3B7Q4_HIBSY</name>
<dbReference type="GO" id="GO:0005739">
    <property type="term" value="C:mitochondrion"/>
    <property type="evidence" value="ECO:0007669"/>
    <property type="project" value="UniProtKB-SubCell"/>
</dbReference>
<keyword evidence="3" id="KW-0808">Transferase</keyword>
<dbReference type="EMBL" id="VEPZ02000917">
    <property type="protein sequence ID" value="KAE8711275.1"/>
    <property type="molecule type" value="Genomic_DNA"/>
</dbReference>
<dbReference type="Proteomes" id="UP000436088">
    <property type="component" value="Unassembled WGS sequence"/>
</dbReference>
<comment type="caution">
    <text evidence="6">The sequence shown here is derived from an EMBL/GenBank/DDBJ whole genome shotgun (WGS) entry which is preliminary data.</text>
</comment>
<dbReference type="GO" id="GO:0004141">
    <property type="term" value="F:dethiobiotin synthase activity"/>
    <property type="evidence" value="ECO:0007669"/>
    <property type="project" value="TreeGrafter"/>
</dbReference>
<evidence type="ECO:0000256" key="4">
    <source>
        <dbReference type="ARBA" id="ARBA00022898"/>
    </source>
</evidence>
<dbReference type="InterPro" id="IPR015424">
    <property type="entry name" value="PyrdxlP-dep_Trfase"/>
</dbReference>
<dbReference type="Gene3D" id="3.90.1150.10">
    <property type="entry name" value="Aspartate Aminotransferase, domain 1"/>
    <property type="match status" value="1"/>
</dbReference>
<evidence type="ECO:0000256" key="2">
    <source>
        <dbReference type="ARBA" id="ARBA00022576"/>
    </source>
</evidence>
<gene>
    <name evidence="6" type="ORF">F3Y22_tig00110299pilonHSYRG00134</name>
</gene>
<dbReference type="InterPro" id="IPR005814">
    <property type="entry name" value="Aminotrans_3"/>
</dbReference>
<dbReference type="InterPro" id="IPR015421">
    <property type="entry name" value="PyrdxlP-dep_Trfase_major"/>
</dbReference>
<evidence type="ECO:0000256" key="3">
    <source>
        <dbReference type="ARBA" id="ARBA00022679"/>
    </source>
</evidence>
<proteinExistence type="inferred from homology"/>
<keyword evidence="4 5" id="KW-0663">Pyridoxal phosphate</keyword>
<dbReference type="InterPro" id="IPR015422">
    <property type="entry name" value="PyrdxlP-dep_Trfase_small"/>
</dbReference>
<evidence type="ECO:0000256" key="5">
    <source>
        <dbReference type="RuleBase" id="RU003560"/>
    </source>
</evidence>
<dbReference type="FunFam" id="3.90.1150.10:FF:000090">
    <property type="entry name" value="Bifunctional dethiobiotin synthetase/7,8-diamino-pelargonic acid aminotransferase, mitochondrial"/>
    <property type="match status" value="1"/>
</dbReference>
<accession>A0A6A3B7Q4</accession>
<dbReference type="SUPFAM" id="SSF53383">
    <property type="entry name" value="PLP-dependent transferases"/>
    <property type="match status" value="1"/>
</dbReference>
<dbReference type="PANTHER" id="PTHR42684:SF3">
    <property type="entry name" value="ADENOSYLMETHIONINE-8-AMINO-7-OXONONANOATE AMINOTRANSFERASE"/>
    <property type="match status" value="1"/>
</dbReference>
<dbReference type="PANTHER" id="PTHR42684">
    <property type="entry name" value="ADENOSYLMETHIONINE-8-AMINO-7-OXONONANOATE AMINOTRANSFERASE"/>
    <property type="match status" value="1"/>
</dbReference>
<comment type="subcellular location">
    <subcellularLocation>
        <location evidence="1">Mitochondrion</location>
    </subcellularLocation>
</comment>
<evidence type="ECO:0000256" key="1">
    <source>
        <dbReference type="ARBA" id="ARBA00004173"/>
    </source>
</evidence>
<reference evidence="6" key="1">
    <citation type="submission" date="2019-09" db="EMBL/GenBank/DDBJ databases">
        <title>Draft genome information of white flower Hibiscus syriacus.</title>
        <authorList>
            <person name="Kim Y.-M."/>
        </authorList>
    </citation>
    <scope>NUCLEOTIDE SEQUENCE [LARGE SCALE GENOMIC DNA]</scope>
    <source>
        <strain evidence="6">YM2019G1</strain>
    </source>
</reference>
<protein>
    <submittedName>
        <fullName evidence="6">Bifunctional dethiobiotin synthetase/7,8-diamino-pelargonic acid aminotransferase</fullName>
    </submittedName>
</protein>
<dbReference type="GO" id="GO:0030170">
    <property type="term" value="F:pyridoxal phosphate binding"/>
    <property type="evidence" value="ECO:0007669"/>
    <property type="project" value="InterPro"/>
</dbReference>
<keyword evidence="7" id="KW-1185">Reference proteome</keyword>
<dbReference type="PROSITE" id="PS00600">
    <property type="entry name" value="AA_TRANSFER_CLASS_3"/>
    <property type="match status" value="1"/>
</dbReference>
<sequence length="467" mass="51660">MGYAAARFGHVMFPENVYEPALECAELLLDGVGKGYVSMHDIMHLLYLECILARDTETFANKSKENVLARQGSYHGDTLGAMEAQAPSSYTGFLQQPWYTGRGLFLDPPTVFMHNGKWTLSLPEPSGLVMKYSLRAGTTQILLACIHLIQGAGGMHMVDPLFQRMLVNESQHCKIPVIFDEVFTGFWRLGVEAAAELLGCVPDIACFAKLMTGGIISLATTLATDAVFDSFTADSKLKALLHGHSYSAHAMGCTAAARSIKWFKDPITNLNITSKNSQKILQKILLRELWDAELVQQISLHPSVSRVVALGTLFALELQADGSDGGYASLYARSLVQMLREDGIYCRPLGNVIYVMSGPCTSPAFCTQQLLKLYTKLEEFTQGENQAFDSVARKMQRLQRYMTRSNSIARGKRSLEGYEDQEPEPKPKRPALASVIVEALKVDSLQKLCSSLEPILRRVVRPISYSL</sequence>
<dbReference type="InterPro" id="IPR049704">
    <property type="entry name" value="Aminotrans_3_PPA_site"/>
</dbReference>
<organism evidence="6 7">
    <name type="scientific">Hibiscus syriacus</name>
    <name type="common">Rose of Sharon</name>
    <dbReference type="NCBI Taxonomy" id="106335"/>
    <lineage>
        <taxon>Eukaryota</taxon>
        <taxon>Viridiplantae</taxon>
        <taxon>Streptophyta</taxon>
        <taxon>Embryophyta</taxon>
        <taxon>Tracheophyta</taxon>
        <taxon>Spermatophyta</taxon>
        <taxon>Magnoliopsida</taxon>
        <taxon>eudicotyledons</taxon>
        <taxon>Gunneridae</taxon>
        <taxon>Pentapetalae</taxon>
        <taxon>rosids</taxon>
        <taxon>malvids</taxon>
        <taxon>Malvales</taxon>
        <taxon>Malvaceae</taxon>
        <taxon>Malvoideae</taxon>
        <taxon>Hibiscus</taxon>
    </lineage>
</organism>
<dbReference type="Gene3D" id="3.40.640.10">
    <property type="entry name" value="Type I PLP-dependent aspartate aminotransferase-like (Major domain)"/>
    <property type="match status" value="1"/>
</dbReference>
<dbReference type="AlphaFoldDB" id="A0A6A3B7Q4"/>
<dbReference type="GO" id="GO:0004015">
    <property type="term" value="F:adenosylmethionine-8-amino-7-oxononanoate transaminase activity"/>
    <property type="evidence" value="ECO:0007669"/>
    <property type="project" value="TreeGrafter"/>
</dbReference>
<dbReference type="GO" id="GO:0009102">
    <property type="term" value="P:biotin biosynthetic process"/>
    <property type="evidence" value="ECO:0007669"/>
    <property type="project" value="TreeGrafter"/>
</dbReference>
<evidence type="ECO:0000313" key="7">
    <source>
        <dbReference type="Proteomes" id="UP000436088"/>
    </source>
</evidence>
<dbReference type="Pfam" id="PF00202">
    <property type="entry name" value="Aminotran_3"/>
    <property type="match status" value="1"/>
</dbReference>
<evidence type="ECO:0000313" key="6">
    <source>
        <dbReference type="EMBL" id="KAE8711275.1"/>
    </source>
</evidence>
<keyword evidence="2 6" id="KW-0032">Aminotransferase</keyword>